<proteinExistence type="predicted"/>
<keyword evidence="3" id="KW-1185">Reference proteome</keyword>
<dbReference type="EnsemblMetazoa" id="ADIR003181-RA">
    <property type="protein sequence ID" value="ADIR003181-PA"/>
    <property type="gene ID" value="ADIR003181"/>
</dbReference>
<dbReference type="InterPro" id="IPR007110">
    <property type="entry name" value="Ig-like_dom"/>
</dbReference>
<dbReference type="AlphaFoldDB" id="A0A182N6A9"/>
<dbReference type="PROSITE" id="PS50835">
    <property type="entry name" value="IG_LIKE"/>
    <property type="match status" value="1"/>
</dbReference>
<dbReference type="SUPFAM" id="SSF48726">
    <property type="entry name" value="Immunoglobulin"/>
    <property type="match status" value="1"/>
</dbReference>
<evidence type="ECO:0000313" key="2">
    <source>
        <dbReference type="EnsemblMetazoa" id="ADIR003181-PA"/>
    </source>
</evidence>
<protein>
    <submittedName>
        <fullName evidence="2">Ig-like domain-containing protein</fullName>
    </submittedName>
</protein>
<organism evidence="2 3">
    <name type="scientific">Anopheles dirus</name>
    <dbReference type="NCBI Taxonomy" id="7168"/>
    <lineage>
        <taxon>Eukaryota</taxon>
        <taxon>Metazoa</taxon>
        <taxon>Ecdysozoa</taxon>
        <taxon>Arthropoda</taxon>
        <taxon>Hexapoda</taxon>
        <taxon>Insecta</taxon>
        <taxon>Pterygota</taxon>
        <taxon>Neoptera</taxon>
        <taxon>Endopterygota</taxon>
        <taxon>Diptera</taxon>
        <taxon>Nematocera</taxon>
        <taxon>Culicoidea</taxon>
        <taxon>Culicidae</taxon>
        <taxon>Anophelinae</taxon>
        <taxon>Anopheles</taxon>
    </lineage>
</organism>
<feature type="domain" description="Ig-like" evidence="1">
    <location>
        <begin position="70"/>
        <end position="169"/>
    </location>
</feature>
<dbReference type="Pfam" id="PF13927">
    <property type="entry name" value="Ig_3"/>
    <property type="match status" value="1"/>
</dbReference>
<dbReference type="VEuPathDB" id="VectorBase:ADIR003181"/>
<evidence type="ECO:0000259" key="1">
    <source>
        <dbReference type="PROSITE" id="PS50835"/>
    </source>
</evidence>
<dbReference type="STRING" id="7168.A0A182N6A9"/>
<sequence length="175" mass="19752">MSPNTFHRPEGFRCRICGRPEVRKGTNGANRGRTALPHNRVNEIPFRTGRGRDFKSARQASRAKVGRVPPEKLLIVDEKGSHIRHYILGPYNEGATINITCISTGGRPLPKVQWWYENKIINNTSVVLSDKRVKNTLVLHRLERKHLKSVFTCQAANNNVTNPISASITLDMNCK</sequence>
<reference evidence="2" key="2">
    <citation type="submission" date="2020-05" db="UniProtKB">
        <authorList>
            <consortium name="EnsemblMetazoa"/>
        </authorList>
    </citation>
    <scope>IDENTIFICATION</scope>
    <source>
        <strain evidence="2">WRAIR2</strain>
    </source>
</reference>
<name>A0A182N6A9_9DIPT</name>
<reference evidence="3" key="1">
    <citation type="submission" date="2013-03" db="EMBL/GenBank/DDBJ databases">
        <title>The Genome Sequence of Anopheles dirus WRAIR2.</title>
        <authorList>
            <consortium name="The Broad Institute Genomics Platform"/>
            <person name="Neafsey D.E."/>
            <person name="Walton C."/>
            <person name="Walker B."/>
            <person name="Young S.K."/>
            <person name="Zeng Q."/>
            <person name="Gargeya S."/>
            <person name="Fitzgerald M."/>
            <person name="Haas B."/>
            <person name="Abouelleil A."/>
            <person name="Allen A.W."/>
            <person name="Alvarado L."/>
            <person name="Arachchi H.M."/>
            <person name="Berlin A.M."/>
            <person name="Chapman S.B."/>
            <person name="Gainer-Dewar J."/>
            <person name="Goldberg J."/>
            <person name="Griggs A."/>
            <person name="Gujja S."/>
            <person name="Hansen M."/>
            <person name="Howarth C."/>
            <person name="Imamovic A."/>
            <person name="Ireland A."/>
            <person name="Larimer J."/>
            <person name="McCowan C."/>
            <person name="Murphy C."/>
            <person name="Pearson M."/>
            <person name="Poon T.W."/>
            <person name="Priest M."/>
            <person name="Roberts A."/>
            <person name="Saif S."/>
            <person name="Shea T."/>
            <person name="Sisk P."/>
            <person name="Sykes S."/>
            <person name="Wortman J."/>
            <person name="Nusbaum C."/>
            <person name="Birren B."/>
        </authorList>
    </citation>
    <scope>NUCLEOTIDE SEQUENCE [LARGE SCALE GENOMIC DNA]</scope>
    <source>
        <strain evidence="3">WRAIR2</strain>
    </source>
</reference>
<dbReference type="InterPro" id="IPR036179">
    <property type="entry name" value="Ig-like_dom_sf"/>
</dbReference>
<dbReference type="PANTHER" id="PTHR23278">
    <property type="entry name" value="SIDESTEP PROTEIN"/>
    <property type="match status" value="1"/>
</dbReference>
<dbReference type="Gene3D" id="2.60.40.10">
    <property type="entry name" value="Immunoglobulins"/>
    <property type="match status" value="1"/>
</dbReference>
<dbReference type="InterPro" id="IPR013783">
    <property type="entry name" value="Ig-like_fold"/>
</dbReference>
<dbReference type="PANTHER" id="PTHR23278:SF30">
    <property type="entry name" value="SIDESTEP VIII, ISOFORM B"/>
    <property type="match status" value="1"/>
</dbReference>
<dbReference type="Proteomes" id="UP000075884">
    <property type="component" value="Unassembled WGS sequence"/>
</dbReference>
<accession>A0A182N6A9</accession>
<evidence type="ECO:0000313" key="3">
    <source>
        <dbReference type="Proteomes" id="UP000075884"/>
    </source>
</evidence>